<dbReference type="AlphaFoldDB" id="A0A9X1VQD3"/>
<gene>
    <name evidence="1" type="ORF">MC378_15130</name>
</gene>
<reference evidence="1" key="1">
    <citation type="submission" date="2022-02" db="EMBL/GenBank/DDBJ databases">
        <title>Polaribacter sp. MSW13, isolated from seawater.</title>
        <authorList>
            <person name="Kristyanto S."/>
            <person name="Jung J."/>
            <person name="Jeon C.O."/>
        </authorList>
    </citation>
    <scope>NUCLEOTIDE SEQUENCE</scope>
    <source>
        <strain evidence="1">MSW13</strain>
    </source>
</reference>
<name>A0A9X1VQD3_9FLAO</name>
<evidence type="ECO:0000313" key="2">
    <source>
        <dbReference type="Proteomes" id="UP001139369"/>
    </source>
</evidence>
<proteinExistence type="predicted"/>
<dbReference type="EMBL" id="JAKQYM010000035">
    <property type="protein sequence ID" value="MCI2230507.1"/>
    <property type="molecule type" value="Genomic_DNA"/>
</dbReference>
<accession>A0A9X1VQD3</accession>
<keyword evidence="2" id="KW-1185">Reference proteome</keyword>
<dbReference type="RefSeq" id="WP_242179652.1">
    <property type="nucleotide sequence ID" value="NZ_JAKQYM010000035.1"/>
</dbReference>
<comment type="caution">
    <text evidence="1">The sequence shown here is derived from an EMBL/GenBank/DDBJ whole genome shotgun (WGS) entry which is preliminary data.</text>
</comment>
<dbReference type="Proteomes" id="UP001139369">
    <property type="component" value="Unassembled WGS sequence"/>
</dbReference>
<protein>
    <submittedName>
        <fullName evidence="1">Uncharacterized protein</fullName>
    </submittedName>
</protein>
<evidence type="ECO:0000313" key="1">
    <source>
        <dbReference type="EMBL" id="MCI2230507.1"/>
    </source>
</evidence>
<organism evidence="1 2">
    <name type="scientific">Polaribacter marinus</name>
    <dbReference type="NCBI Taxonomy" id="2916838"/>
    <lineage>
        <taxon>Bacteria</taxon>
        <taxon>Pseudomonadati</taxon>
        <taxon>Bacteroidota</taxon>
        <taxon>Flavobacteriia</taxon>
        <taxon>Flavobacteriales</taxon>
        <taxon>Flavobacteriaceae</taxon>
    </lineage>
</organism>
<sequence length="206" mass="24032">MTSKVELELEKLENFERVIIDLGKRMHPGNTFPLDILANAVMDRSLHLIFGFTSLLRTENYIGACHLVRCHLDNILRFSGAWLVENPHKFATDIMNGIQIDKIIDRDGKNLKDWYLKNKLNLEFPWVTNVYKETSGFIHLSKKHIFTSSKIKDVENRTLELRISKSDNYVTDESRIEAILGMVEITKVLCHFVEGWIWTKNNTRIK</sequence>